<dbReference type="Pfam" id="PF24697">
    <property type="entry name" value="DUF7661"/>
    <property type="match status" value="1"/>
</dbReference>
<evidence type="ECO:0000259" key="1">
    <source>
        <dbReference type="Pfam" id="PF24697"/>
    </source>
</evidence>
<proteinExistence type="predicted"/>
<dbReference type="EMBL" id="FUZI01000001">
    <property type="protein sequence ID" value="SKC30809.1"/>
    <property type="molecule type" value="Genomic_DNA"/>
</dbReference>
<protein>
    <recommendedName>
        <fullName evidence="1">DUF7661 domain-containing protein</fullName>
    </recommendedName>
</protein>
<organism evidence="2 3">
    <name type="scientific">Photobacterium piscicola</name>
    <dbReference type="NCBI Taxonomy" id="1378299"/>
    <lineage>
        <taxon>Bacteria</taxon>
        <taxon>Pseudomonadati</taxon>
        <taxon>Pseudomonadota</taxon>
        <taxon>Gammaproteobacteria</taxon>
        <taxon>Vibrionales</taxon>
        <taxon>Vibrionaceae</taxon>
        <taxon>Photobacterium</taxon>
    </lineage>
</organism>
<evidence type="ECO:0000313" key="2">
    <source>
        <dbReference type="EMBL" id="SKC30809.1"/>
    </source>
</evidence>
<dbReference type="OrthoDB" id="8758505at2"/>
<reference evidence="2 3" key="1">
    <citation type="submission" date="2017-02" db="EMBL/GenBank/DDBJ databases">
        <authorList>
            <person name="Peterson S.W."/>
        </authorList>
    </citation>
    <scope>NUCLEOTIDE SEQUENCE [LARGE SCALE GENOMIC DNA]</scope>
    <source>
        <strain evidence="3">type strain: NCCB 100098</strain>
    </source>
</reference>
<name>A0A1T5HVD3_9GAMM</name>
<gene>
    <name evidence="2" type="ORF">CZ809_00286</name>
</gene>
<feature type="domain" description="DUF7661" evidence="1">
    <location>
        <begin position="3"/>
        <end position="71"/>
    </location>
</feature>
<dbReference type="AlphaFoldDB" id="A0A1T5HVD3"/>
<evidence type="ECO:0000313" key="3">
    <source>
        <dbReference type="Proteomes" id="UP000189966"/>
    </source>
</evidence>
<dbReference type="InterPro" id="IPR056078">
    <property type="entry name" value="DUF7661"/>
</dbReference>
<dbReference type="Proteomes" id="UP000189966">
    <property type="component" value="Unassembled WGS sequence"/>
</dbReference>
<sequence>MRLKFNVFGKVMSVSRQSEEWVLFLESDVGMRIRIYDVIIPSDLNKEELAQYLDDIYHESATASYTSVFQLNDNR</sequence>
<accession>A0A1T5HVD3</accession>